<name>A0AAN0KBG6_9ACTN</name>
<feature type="active site" evidence="9">
    <location>
        <position position="256"/>
    </location>
</feature>
<evidence type="ECO:0000256" key="7">
    <source>
        <dbReference type="ARBA" id="ARBA00023160"/>
    </source>
</evidence>
<evidence type="ECO:0000259" key="11">
    <source>
        <dbReference type="Pfam" id="PF08545"/>
    </source>
</evidence>
<dbReference type="AlphaFoldDB" id="A0AAN0KBG6"/>
<evidence type="ECO:0000256" key="3">
    <source>
        <dbReference type="ARBA" id="ARBA00022516"/>
    </source>
</evidence>
<keyword evidence="7 9" id="KW-0275">Fatty acid biosynthesis</keyword>
<comment type="domain">
    <text evidence="9">The last Arg residue of the ACP-binding site is essential for the weak association between ACP/AcpP and FabH.</text>
</comment>
<dbReference type="NCBIfam" id="NF006829">
    <property type="entry name" value="PRK09352.1"/>
    <property type="match status" value="1"/>
</dbReference>
<dbReference type="NCBIfam" id="TIGR00747">
    <property type="entry name" value="fabH"/>
    <property type="match status" value="1"/>
</dbReference>
<comment type="function">
    <text evidence="9">Catalyzes the condensation reaction of fatty acid synthesis by the addition to an acyl acceptor of two carbons from malonyl-ACP. Catalyzes the first condensation reaction which initiates fatty acid synthesis and may therefore play a role in governing the total rate of fatty acid production. Possesses both acetoacetyl-ACP synthase and acetyl transacylase activities. Its substrate specificity determines the biosynthesis of branched-chain and/or straight-chain of fatty acids.</text>
</comment>
<evidence type="ECO:0000256" key="5">
    <source>
        <dbReference type="ARBA" id="ARBA00022832"/>
    </source>
</evidence>
<dbReference type="InterPro" id="IPR013747">
    <property type="entry name" value="ACP_syn_III_C"/>
</dbReference>
<sequence>MSSPIKASQGSAYSRILGVGGARGNRVVDNAEMCTIIDSSDEWIQQRTGIIERRWVDDSQNTLSLATEAARKAIDRSGVPTDQIDAVLVSSVSNHRRFPSLAVQVASEFGLPNPAATDLSAACAGFCYGVSLADSMVRVGSAHYVLVVGVEVLSEQTDYTDRSTAFLFGDGAGAAVIGPSDTPAIGPVVWGSEINTAEIIHSDDFDVAAAGGFSPKIHMEGNKVFRWATTYIVEKTVETLEVAGLKPDELDVFIPHQANNRITDAMLRRLKLPESVVVSRDIKHMGNASAASVPIAMEALLESGEAKSGDNALIIGFGAGLVYAGQVVVLP</sequence>
<dbReference type="CDD" id="cd00830">
    <property type="entry name" value="KAS_III"/>
    <property type="match status" value="1"/>
</dbReference>
<evidence type="ECO:0000256" key="2">
    <source>
        <dbReference type="ARBA" id="ARBA00022490"/>
    </source>
</evidence>
<dbReference type="GO" id="GO:0044550">
    <property type="term" value="P:secondary metabolite biosynthetic process"/>
    <property type="evidence" value="ECO:0007669"/>
    <property type="project" value="TreeGrafter"/>
</dbReference>
<feature type="region of interest" description="ACP-binding" evidence="9">
    <location>
        <begin position="257"/>
        <end position="261"/>
    </location>
</feature>
<dbReference type="GO" id="GO:0005737">
    <property type="term" value="C:cytoplasm"/>
    <property type="evidence" value="ECO:0007669"/>
    <property type="project" value="UniProtKB-SubCell"/>
</dbReference>
<keyword evidence="2 9" id="KW-0963">Cytoplasm</keyword>
<dbReference type="Proteomes" id="UP001431656">
    <property type="component" value="Chromosome"/>
</dbReference>
<keyword evidence="13" id="KW-1185">Reference proteome</keyword>
<proteinExistence type="inferred from homology"/>
<dbReference type="InterPro" id="IPR004655">
    <property type="entry name" value="FabH"/>
</dbReference>
<dbReference type="EMBL" id="AP028056">
    <property type="protein sequence ID" value="BEH03397.1"/>
    <property type="molecule type" value="Genomic_DNA"/>
</dbReference>
<gene>
    <name evidence="9" type="primary">fabH</name>
    <name evidence="12" type="ORF">brsh051_26780</name>
</gene>
<keyword evidence="6 9" id="KW-0443">Lipid metabolism</keyword>
<dbReference type="RefSeq" id="WP_286265857.1">
    <property type="nucleotide sequence ID" value="NZ_AP028056.1"/>
</dbReference>
<protein>
    <recommendedName>
        <fullName evidence="9">Beta-ketoacyl-[acyl-carrier-protein] synthase III</fullName>
        <shortName evidence="9">Beta-ketoacyl-ACP synthase III</shortName>
        <shortName evidence="9">KAS III</shortName>
        <ecNumber evidence="9">2.3.1.180</ecNumber>
    </recommendedName>
    <alternativeName>
        <fullName evidence="9">3-oxoacyl-[acyl-carrier-protein] synthase 3</fullName>
    </alternativeName>
    <alternativeName>
        <fullName evidence="9">3-oxoacyl-[acyl-carrier-protein] synthase III</fullName>
    </alternativeName>
</protein>
<dbReference type="Pfam" id="PF08545">
    <property type="entry name" value="ACP_syn_III"/>
    <property type="match status" value="1"/>
</dbReference>
<evidence type="ECO:0000313" key="13">
    <source>
        <dbReference type="Proteomes" id="UP001431656"/>
    </source>
</evidence>
<dbReference type="KEGG" id="broo:brsh051_26780"/>
<comment type="similarity">
    <text evidence="1 9">Belongs to the thiolase-like superfamily. FabH family.</text>
</comment>
<comment type="catalytic activity">
    <reaction evidence="9">
        <text>malonyl-[ACP] + acetyl-CoA + H(+) = 3-oxobutanoyl-[ACP] + CO2 + CoA</text>
        <dbReference type="Rhea" id="RHEA:12080"/>
        <dbReference type="Rhea" id="RHEA-COMP:9623"/>
        <dbReference type="Rhea" id="RHEA-COMP:9625"/>
        <dbReference type="ChEBI" id="CHEBI:15378"/>
        <dbReference type="ChEBI" id="CHEBI:16526"/>
        <dbReference type="ChEBI" id="CHEBI:57287"/>
        <dbReference type="ChEBI" id="CHEBI:57288"/>
        <dbReference type="ChEBI" id="CHEBI:78449"/>
        <dbReference type="ChEBI" id="CHEBI:78450"/>
        <dbReference type="EC" id="2.3.1.180"/>
    </reaction>
</comment>
<evidence type="ECO:0000259" key="10">
    <source>
        <dbReference type="Pfam" id="PF08541"/>
    </source>
</evidence>
<feature type="domain" description="Beta-ketoacyl-[acyl-carrier-protein] synthase III C-terminal" evidence="10">
    <location>
        <begin position="240"/>
        <end position="328"/>
    </location>
</feature>
<feature type="domain" description="Beta-ketoacyl-[acyl-carrier-protein] synthase III N-terminal" evidence="11">
    <location>
        <begin position="118"/>
        <end position="192"/>
    </location>
</feature>
<evidence type="ECO:0000256" key="6">
    <source>
        <dbReference type="ARBA" id="ARBA00023098"/>
    </source>
</evidence>
<keyword evidence="5 9" id="KW-0276">Fatty acid metabolism</keyword>
<dbReference type="InterPro" id="IPR016039">
    <property type="entry name" value="Thiolase-like"/>
</dbReference>
<evidence type="ECO:0000256" key="8">
    <source>
        <dbReference type="ARBA" id="ARBA00023315"/>
    </source>
</evidence>
<dbReference type="EC" id="2.3.1.180" evidence="9"/>
<comment type="subcellular location">
    <subcellularLocation>
        <location evidence="9">Cytoplasm</location>
    </subcellularLocation>
</comment>
<evidence type="ECO:0000313" key="12">
    <source>
        <dbReference type="EMBL" id="BEH03397.1"/>
    </source>
</evidence>
<dbReference type="PANTHER" id="PTHR34069">
    <property type="entry name" value="3-OXOACYL-[ACYL-CARRIER-PROTEIN] SYNTHASE 3"/>
    <property type="match status" value="1"/>
</dbReference>
<accession>A0AAN0KBG6</accession>
<feature type="active site" evidence="9">
    <location>
        <position position="123"/>
    </location>
</feature>
<evidence type="ECO:0000256" key="1">
    <source>
        <dbReference type="ARBA" id="ARBA00008642"/>
    </source>
</evidence>
<dbReference type="GO" id="GO:0006633">
    <property type="term" value="P:fatty acid biosynthetic process"/>
    <property type="evidence" value="ECO:0007669"/>
    <property type="project" value="UniProtKB-UniRule"/>
</dbReference>
<dbReference type="Gene3D" id="3.40.47.10">
    <property type="match status" value="1"/>
</dbReference>
<dbReference type="PANTHER" id="PTHR34069:SF2">
    <property type="entry name" value="BETA-KETOACYL-[ACYL-CARRIER-PROTEIN] SYNTHASE III"/>
    <property type="match status" value="1"/>
</dbReference>
<dbReference type="HAMAP" id="MF_01815">
    <property type="entry name" value="FabH"/>
    <property type="match status" value="1"/>
</dbReference>
<organism evidence="12 13">
    <name type="scientific">Brooklawnia propionicigenes</name>
    <dbReference type="NCBI Taxonomy" id="3041175"/>
    <lineage>
        <taxon>Bacteria</taxon>
        <taxon>Bacillati</taxon>
        <taxon>Actinomycetota</taxon>
        <taxon>Actinomycetes</taxon>
        <taxon>Propionibacteriales</taxon>
        <taxon>Propionibacteriaceae</taxon>
        <taxon>Brooklawnia</taxon>
    </lineage>
</organism>
<evidence type="ECO:0000256" key="9">
    <source>
        <dbReference type="HAMAP-Rule" id="MF_01815"/>
    </source>
</evidence>
<keyword evidence="9" id="KW-0511">Multifunctional enzyme</keyword>
<reference evidence="12" key="1">
    <citation type="journal article" date="2024" name="Int. J. Syst. Evol. Microbiol.">
        <title>Brooklawnia propionicigenes sp. nov., a facultatively anaerobic, propionate-producing bacterium isolated from a methanogenic reactor treating waste from cattle farms.</title>
        <authorList>
            <person name="Akita Y."/>
            <person name="Ueki A."/>
            <person name="Tonouchi A."/>
            <person name="Sugawara Y."/>
            <person name="Honma S."/>
            <person name="Kaku N."/>
            <person name="Ueki K."/>
        </authorList>
    </citation>
    <scope>NUCLEOTIDE SEQUENCE</scope>
    <source>
        <strain evidence="12">SH051</strain>
    </source>
</reference>
<evidence type="ECO:0000256" key="4">
    <source>
        <dbReference type="ARBA" id="ARBA00022679"/>
    </source>
</evidence>
<keyword evidence="8 9" id="KW-0012">Acyltransferase</keyword>
<comment type="pathway">
    <text evidence="9">Lipid metabolism; fatty acid biosynthesis.</text>
</comment>
<dbReference type="GO" id="GO:0004315">
    <property type="term" value="F:3-oxoacyl-[acyl-carrier-protein] synthase activity"/>
    <property type="evidence" value="ECO:0007669"/>
    <property type="project" value="InterPro"/>
</dbReference>
<dbReference type="GO" id="GO:0033818">
    <property type="term" value="F:beta-ketoacyl-acyl-carrier-protein synthase III activity"/>
    <property type="evidence" value="ECO:0007669"/>
    <property type="project" value="UniProtKB-UniRule"/>
</dbReference>
<dbReference type="InterPro" id="IPR013751">
    <property type="entry name" value="ACP_syn_III_N"/>
</dbReference>
<feature type="active site" evidence="9">
    <location>
        <position position="287"/>
    </location>
</feature>
<keyword evidence="3 9" id="KW-0444">Lipid biosynthesis</keyword>
<comment type="subunit">
    <text evidence="9">Homodimer.</text>
</comment>
<dbReference type="SUPFAM" id="SSF53901">
    <property type="entry name" value="Thiolase-like"/>
    <property type="match status" value="1"/>
</dbReference>
<dbReference type="Pfam" id="PF08541">
    <property type="entry name" value="ACP_syn_III_C"/>
    <property type="match status" value="1"/>
</dbReference>
<keyword evidence="4 9" id="KW-0808">Transferase</keyword>